<gene>
    <name evidence="2" type="ORF">ODE01S_04920</name>
</gene>
<organism evidence="2 3">
    <name type="scientific">Oceanithermus desulfurans NBRC 100063</name>
    <dbReference type="NCBI Taxonomy" id="1227550"/>
    <lineage>
        <taxon>Bacteria</taxon>
        <taxon>Thermotogati</taxon>
        <taxon>Deinococcota</taxon>
        <taxon>Deinococci</taxon>
        <taxon>Thermales</taxon>
        <taxon>Thermaceae</taxon>
        <taxon>Oceanithermus</taxon>
    </lineage>
</organism>
<sequence>MVPEIPDQVRDGPGVGMRKVKGPAVGSASGYGGTPARLRLKRGHDKIPGALRLVGDDGKGMDGRPPQDRGVRGQRPLTRGGEG</sequence>
<evidence type="ECO:0000256" key="1">
    <source>
        <dbReference type="SAM" id="MobiDB-lite"/>
    </source>
</evidence>
<comment type="caution">
    <text evidence="2">The sequence shown here is derived from an EMBL/GenBank/DDBJ whole genome shotgun (WGS) entry which is preliminary data.</text>
</comment>
<feature type="region of interest" description="Disordered" evidence="1">
    <location>
        <begin position="49"/>
        <end position="83"/>
    </location>
</feature>
<name>A0A511RHE1_9DEIN</name>
<dbReference type="EMBL" id="BJXN01000003">
    <property type="protein sequence ID" value="GEM89058.1"/>
    <property type="molecule type" value="Genomic_DNA"/>
</dbReference>
<accession>A0A511RHE1</accession>
<feature type="compositionally biased region" description="Basic and acidic residues" evidence="1">
    <location>
        <begin position="54"/>
        <end position="71"/>
    </location>
</feature>
<reference evidence="2 3" key="1">
    <citation type="submission" date="2019-07" db="EMBL/GenBank/DDBJ databases">
        <title>Whole genome shotgun sequence of Oceanithermus desulfurans NBRC 100063.</title>
        <authorList>
            <person name="Hosoyama A."/>
            <person name="Uohara A."/>
            <person name="Ohji S."/>
            <person name="Ichikawa N."/>
        </authorList>
    </citation>
    <scope>NUCLEOTIDE SEQUENCE [LARGE SCALE GENOMIC DNA]</scope>
    <source>
        <strain evidence="2 3">NBRC 100063</strain>
    </source>
</reference>
<feature type="region of interest" description="Disordered" evidence="1">
    <location>
        <begin position="1"/>
        <end position="34"/>
    </location>
</feature>
<evidence type="ECO:0000313" key="3">
    <source>
        <dbReference type="Proteomes" id="UP000321827"/>
    </source>
</evidence>
<dbReference type="AlphaFoldDB" id="A0A511RHE1"/>
<dbReference type="Proteomes" id="UP000321827">
    <property type="component" value="Unassembled WGS sequence"/>
</dbReference>
<protein>
    <submittedName>
        <fullName evidence="2">Uncharacterized protein</fullName>
    </submittedName>
</protein>
<proteinExistence type="predicted"/>
<evidence type="ECO:0000313" key="2">
    <source>
        <dbReference type="EMBL" id="GEM89058.1"/>
    </source>
</evidence>